<dbReference type="PANTHER" id="PTHR30337:SF7">
    <property type="entry name" value="PHOSPHOESTERASE"/>
    <property type="match status" value="1"/>
</dbReference>
<accession>M0AIW1</accession>
<dbReference type="EMBL" id="AOIO01000041">
    <property type="protein sequence ID" value="ELY97343.1"/>
    <property type="molecule type" value="Genomic_DNA"/>
</dbReference>
<sequence length="338" mass="37572">MFGADDVETVLYPNDDEPEARIMGQSYGSQWESNSLYYHYTPPDTAIPNIGLLHTGLNPDGRRYAPCGPSDLAQKEIDYWALGHIHTPQLVDGAPAAYAGIPQGRNIGETAIGGCLLVDVDAGSDPDIEFVPTSPIVWQEIVVDLSTASTDDDTPLRNLADAEGYLEERMLDLRAADQDSLTDTLSMPVAETDWMPEGFVCRWTLSGRGELFEALDEEATDVLANRLRDRSSSASPFVWTESVRDYSAPPLPDLETLVESDEIISELVELSNEIREDDATRAELRAKTGDVWEWRADEEHEDISEDRIGLDEKRLDDLIDRAVTRSIDELATRRDNAN</sequence>
<evidence type="ECO:0000313" key="1">
    <source>
        <dbReference type="EMBL" id="ELY97343.1"/>
    </source>
</evidence>
<evidence type="ECO:0000313" key="2">
    <source>
        <dbReference type="Proteomes" id="UP000011554"/>
    </source>
</evidence>
<comment type="caution">
    <text evidence="1">The sequence shown here is derived from an EMBL/GenBank/DDBJ whole genome shotgun (WGS) entry which is preliminary data.</text>
</comment>
<protein>
    <recommendedName>
        <fullName evidence="3">Metallophosphoesterase</fullName>
    </recommendedName>
</protein>
<evidence type="ECO:0008006" key="3">
    <source>
        <dbReference type="Google" id="ProtNLM"/>
    </source>
</evidence>
<dbReference type="PANTHER" id="PTHR30337">
    <property type="entry name" value="COMPONENT OF ATP-DEPENDENT DSDNA EXONUCLEASE"/>
    <property type="match status" value="1"/>
</dbReference>
<gene>
    <name evidence="1" type="ORF">C481_19851</name>
</gene>
<reference evidence="1 2" key="1">
    <citation type="journal article" date="2014" name="PLoS Genet.">
        <title>Phylogenetically driven sequencing of extremely halophilic archaea reveals strategies for static and dynamic osmo-response.</title>
        <authorList>
            <person name="Becker E.A."/>
            <person name="Seitzer P.M."/>
            <person name="Tritt A."/>
            <person name="Larsen D."/>
            <person name="Krusor M."/>
            <person name="Yao A.I."/>
            <person name="Wu D."/>
            <person name="Madern D."/>
            <person name="Eisen J.A."/>
            <person name="Darling A.E."/>
            <person name="Facciotti M.T."/>
        </authorList>
    </citation>
    <scope>NUCLEOTIDE SEQUENCE [LARGE SCALE GENOMIC DNA]</scope>
    <source>
        <strain evidence="1 2">DSM 12278</strain>
    </source>
</reference>
<dbReference type="eggNOG" id="arCOG00397">
    <property type="taxonomic scope" value="Archaea"/>
</dbReference>
<dbReference type="STRING" id="29540.C481_19851"/>
<dbReference type="SUPFAM" id="SSF56300">
    <property type="entry name" value="Metallo-dependent phosphatases"/>
    <property type="match status" value="1"/>
</dbReference>
<proteinExistence type="predicted"/>
<dbReference type="InterPro" id="IPR029052">
    <property type="entry name" value="Metallo-depent_PP-like"/>
</dbReference>
<keyword evidence="2" id="KW-1185">Reference proteome</keyword>
<dbReference type="InterPro" id="IPR050535">
    <property type="entry name" value="DNA_Repair-Maintenance_Comp"/>
</dbReference>
<dbReference type="Gene3D" id="3.60.21.10">
    <property type="match status" value="1"/>
</dbReference>
<organism evidence="1 2">
    <name type="scientific">Natrialba asiatica (strain ATCC 700177 / DSM 12278 / JCM 9576 / FERM P-10747 / NBRC 102637 / 172P1)</name>
    <dbReference type="NCBI Taxonomy" id="29540"/>
    <lineage>
        <taxon>Archaea</taxon>
        <taxon>Methanobacteriati</taxon>
        <taxon>Methanobacteriota</taxon>
        <taxon>Stenosarchaea group</taxon>
        <taxon>Halobacteria</taxon>
        <taxon>Halobacteriales</taxon>
        <taxon>Natrialbaceae</taxon>
        <taxon>Natrialba</taxon>
    </lineage>
</organism>
<dbReference type="PATRIC" id="fig|29540.5.peg.4044"/>
<dbReference type="AlphaFoldDB" id="M0AIW1"/>
<name>M0AIW1_NATA1</name>
<dbReference type="Proteomes" id="UP000011554">
    <property type="component" value="Unassembled WGS sequence"/>
</dbReference>